<sequence length="84" mass="9232">MKLNGPPADITGYTKEQMWSDILEWSQYSDSIASGTMHTLASVTLARIRSGLPELPPSAMNGLSAFKQTYLLDTSIRSIIEEQA</sequence>
<keyword evidence="2" id="KW-1185">Reference proteome</keyword>
<dbReference type="EMBL" id="QMIE01000009">
    <property type="protein sequence ID" value="TVM16894.1"/>
    <property type="molecule type" value="Genomic_DNA"/>
</dbReference>
<proteinExistence type="predicted"/>
<evidence type="ECO:0000313" key="1">
    <source>
        <dbReference type="EMBL" id="TVM16894.1"/>
    </source>
</evidence>
<name>A0A7M3MEX1_9BACT</name>
<accession>A0A7M3MEX1</accession>
<evidence type="ECO:0000313" key="2">
    <source>
        <dbReference type="Proteomes" id="UP000448292"/>
    </source>
</evidence>
<gene>
    <name evidence="1" type="ORF">DPQ33_10825</name>
</gene>
<dbReference type="AlphaFoldDB" id="A0A7M3MEX1"/>
<dbReference type="OrthoDB" id="9851194at2"/>
<protein>
    <submittedName>
        <fullName evidence="1">Uncharacterized protein</fullName>
    </submittedName>
</protein>
<reference evidence="1 2" key="1">
    <citation type="submission" date="2018-06" db="EMBL/GenBank/DDBJ databases">
        <title>Complete genome of Desulfovibrio indonesiensis P37SLT.</title>
        <authorList>
            <person name="Crispim J.S."/>
            <person name="Vidigal P.M.P."/>
            <person name="Silva L.C.F."/>
            <person name="Laguardia C.N."/>
            <person name="Araujo L.C."/>
            <person name="Dias R.S."/>
            <person name="Sousa M.P."/>
            <person name="Paula S.O."/>
            <person name="Silva C."/>
        </authorList>
    </citation>
    <scope>NUCLEOTIDE SEQUENCE [LARGE SCALE GENOMIC DNA]</scope>
    <source>
        <strain evidence="1 2">P37SLT</strain>
    </source>
</reference>
<dbReference type="Proteomes" id="UP000448292">
    <property type="component" value="Unassembled WGS sequence"/>
</dbReference>
<organism evidence="1 2">
    <name type="scientific">Oceanidesulfovibrio indonesiensis</name>
    <dbReference type="NCBI Taxonomy" id="54767"/>
    <lineage>
        <taxon>Bacteria</taxon>
        <taxon>Pseudomonadati</taxon>
        <taxon>Thermodesulfobacteriota</taxon>
        <taxon>Desulfovibrionia</taxon>
        <taxon>Desulfovibrionales</taxon>
        <taxon>Desulfovibrionaceae</taxon>
        <taxon>Oceanidesulfovibrio</taxon>
    </lineage>
</organism>
<comment type="caution">
    <text evidence="1">The sequence shown here is derived from an EMBL/GenBank/DDBJ whole genome shotgun (WGS) entry which is preliminary data.</text>
</comment>
<dbReference type="RefSeq" id="WP_144303238.1">
    <property type="nucleotide sequence ID" value="NZ_QMIE01000009.1"/>
</dbReference>